<accession>A0ABD3JMX0</accession>
<dbReference type="Pfam" id="PF00931">
    <property type="entry name" value="NB-ARC"/>
    <property type="match status" value="1"/>
</dbReference>
<dbReference type="Pfam" id="PF01582">
    <property type="entry name" value="TIR"/>
    <property type="match status" value="1"/>
</dbReference>
<dbReference type="InterPro" id="IPR002182">
    <property type="entry name" value="NB-ARC"/>
</dbReference>
<dbReference type="InterPro" id="IPR000157">
    <property type="entry name" value="TIR_dom"/>
</dbReference>
<keyword evidence="6" id="KW-1185">Reference proteome</keyword>
<proteinExistence type="predicted"/>
<name>A0ABD3JMX0_EUCGL</name>
<sequence length="483" mass="54763">MAWKFLPSLAAAAFAAVLFRLFSRRGDQARSTEESARRRRARGNDGTARGASSTDASTEGQEVAASSEYDYEVFLSFRGPDTGAGFTDFLYTSLKDAGIRTFRDDEELRVGEKFALELLQGIKQSKISIPIFSKGYASSPWCLKELVQMVECQKNGRQKIRPIFYDVAPSEVRHQIGGYAKAFRSHEKKQRYDEETIHEWKAALSAVGAINGWDLHSESNRREGEFAKEVTKEVFRELKKAYLELSDCLVGVDNQVDEIMEMIGAHTSETWIIGIHGMGGIGKTTIAKIIYNRLSSNFEDCCFLSNIRETSKRKGVECLQKQLISDILRMKETDINNVDEGTQKIKERFSNKKVLLLLDDLETESHIDAFVGKRDWFGKGSKIIITTRNEDILHVPNVDQRYKVECMDRDQSLQLFSKHAFRKDYPLDKDMVQSNRAICIAGGLPLALEVIGSLLCRIEKKKWDGKLKELENVPPEDVMSKLK</sequence>
<dbReference type="InterPro" id="IPR027417">
    <property type="entry name" value="P-loop_NTPase"/>
</dbReference>
<evidence type="ECO:0000256" key="2">
    <source>
        <dbReference type="SAM" id="MobiDB-lite"/>
    </source>
</evidence>
<dbReference type="Gene3D" id="1.10.8.430">
    <property type="entry name" value="Helical domain of apoptotic protease-activating factors"/>
    <property type="match status" value="1"/>
</dbReference>
<dbReference type="InterPro" id="IPR042197">
    <property type="entry name" value="Apaf_helical"/>
</dbReference>
<dbReference type="AlphaFoldDB" id="A0ABD3JMX0"/>
<dbReference type="PANTHER" id="PTHR11017:SF570">
    <property type="entry name" value="DISEASE RESISTANCE PROTEIN (TIR-NBS CLASS)-RELATED"/>
    <property type="match status" value="1"/>
</dbReference>
<keyword evidence="3" id="KW-0732">Signal</keyword>
<dbReference type="InterPro" id="IPR044974">
    <property type="entry name" value="Disease_R_plants"/>
</dbReference>
<comment type="caution">
    <text evidence="5">The sequence shown here is derived from an EMBL/GenBank/DDBJ whole genome shotgun (WGS) entry which is preliminary data.</text>
</comment>
<dbReference type="PROSITE" id="PS50104">
    <property type="entry name" value="TIR"/>
    <property type="match status" value="1"/>
</dbReference>
<feature type="region of interest" description="Disordered" evidence="2">
    <location>
        <begin position="30"/>
        <end position="64"/>
    </location>
</feature>
<dbReference type="SUPFAM" id="SSF52200">
    <property type="entry name" value="Toll/Interleukin receptor TIR domain"/>
    <property type="match status" value="1"/>
</dbReference>
<dbReference type="PRINTS" id="PR00364">
    <property type="entry name" value="DISEASERSIST"/>
</dbReference>
<evidence type="ECO:0000256" key="1">
    <source>
        <dbReference type="ARBA" id="ARBA00023027"/>
    </source>
</evidence>
<dbReference type="Proteomes" id="UP001634007">
    <property type="component" value="Unassembled WGS sequence"/>
</dbReference>
<dbReference type="SMART" id="SM00255">
    <property type="entry name" value="TIR"/>
    <property type="match status" value="1"/>
</dbReference>
<organism evidence="5 6">
    <name type="scientific">Eucalyptus globulus</name>
    <name type="common">Tasmanian blue gum</name>
    <dbReference type="NCBI Taxonomy" id="34317"/>
    <lineage>
        <taxon>Eukaryota</taxon>
        <taxon>Viridiplantae</taxon>
        <taxon>Streptophyta</taxon>
        <taxon>Embryophyta</taxon>
        <taxon>Tracheophyta</taxon>
        <taxon>Spermatophyta</taxon>
        <taxon>Magnoliopsida</taxon>
        <taxon>eudicotyledons</taxon>
        <taxon>Gunneridae</taxon>
        <taxon>Pentapetalae</taxon>
        <taxon>rosids</taxon>
        <taxon>malvids</taxon>
        <taxon>Myrtales</taxon>
        <taxon>Myrtaceae</taxon>
        <taxon>Myrtoideae</taxon>
        <taxon>Eucalypteae</taxon>
        <taxon>Eucalyptus</taxon>
    </lineage>
</organism>
<evidence type="ECO:0000259" key="4">
    <source>
        <dbReference type="PROSITE" id="PS50104"/>
    </source>
</evidence>
<feature type="signal peptide" evidence="3">
    <location>
        <begin position="1"/>
        <end position="15"/>
    </location>
</feature>
<dbReference type="SUPFAM" id="SSF52540">
    <property type="entry name" value="P-loop containing nucleoside triphosphate hydrolases"/>
    <property type="match status" value="1"/>
</dbReference>
<feature type="domain" description="TIR" evidence="4">
    <location>
        <begin position="69"/>
        <end position="234"/>
    </location>
</feature>
<evidence type="ECO:0000256" key="3">
    <source>
        <dbReference type="SAM" id="SignalP"/>
    </source>
</evidence>
<dbReference type="Gene3D" id="3.40.50.10140">
    <property type="entry name" value="Toll/interleukin-1 receptor homology (TIR) domain"/>
    <property type="match status" value="1"/>
</dbReference>
<reference evidence="5 6" key="1">
    <citation type="submission" date="2024-11" db="EMBL/GenBank/DDBJ databases">
        <title>Chromosome-level genome assembly of Eucalyptus globulus Labill. provides insights into its genome evolution.</title>
        <authorList>
            <person name="Li X."/>
        </authorList>
    </citation>
    <scope>NUCLEOTIDE SEQUENCE [LARGE SCALE GENOMIC DNA]</scope>
    <source>
        <strain evidence="5">CL2024</strain>
        <tissue evidence="5">Fresh tender leaves</tissue>
    </source>
</reference>
<evidence type="ECO:0000313" key="6">
    <source>
        <dbReference type="Proteomes" id="UP001634007"/>
    </source>
</evidence>
<dbReference type="EMBL" id="JBJKBG010000008">
    <property type="protein sequence ID" value="KAL3727599.1"/>
    <property type="molecule type" value="Genomic_DNA"/>
</dbReference>
<dbReference type="PANTHER" id="PTHR11017">
    <property type="entry name" value="LEUCINE-RICH REPEAT-CONTAINING PROTEIN"/>
    <property type="match status" value="1"/>
</dbReference>
<protein>
    <recommendedName>
        <fullName evidence="4">TIR domain-containing protein</fullName>
    </recommendedName>
</protein>
<keyword evidence="1" id="KW-0520">NAD</keyword>
<dbReference type="Gene3D" id="3.40.50.300">
    <property type="entry name" value="P-loop containing nucleotide triphosphate hydrolases"/>
    <property type="match status" value="1"/>
</dbReference>
<evidence type="ECO:0000313" key="5">
    <source>
        <dbReference type="EMBL" id="KAL3727599.1"/>
    </source>
</evidence>
<dbReference type="InterPro" id="IPR035897">
    <property type="entry name" value="Toll_tir_struct_dom_sf"/>
</dbReference>
<gene>
    <name evidence="5" type="ORF">ACJRO7_032352</name>
</gene>
<dbReference type="FunFam" id="3.40.50.10140:FF:000007">
    <property type="entry name" value="Disease resistance protein (TIR-NBS-LRR class)"/>
    <property type="match status" value="1"/>
</dbReference>
<feature type="chain" id="PRO_5044773850" description="TIR domain-containing protein" evidence="3">
    <location>
        <begin position="16"/>
        <end position="483"/>
    </location>
</feature>